<comment type="caution">
    <text evidence="2">The sequence shown here is derived from an EMBL/GenBank/DDBJ whole genome shotgun (WGS) entry which is preliminary data.</text>
</comment>
<accession>A0A8J6TYQ9</accession>
<proteinExistence type="predicted"/>
<sequence length="177" mass="20767">MQQCTSNDDLIEYQEFNWSVMSFVSEMVGLFRDNPDPQTAILQILKRVGELYRVDRVYISLFTPDGTKIETALQWHVEDTPALNFSDLINRKDVLHTFQEREICRCDDVSKLDDENAKKFYDTYGVKAGIEYLFIKNGEAFGWIGLHDCHHTRHWLAREIELLQTVAILLRERIHSL</sequence>
<dbReference type="RefSeq" id="WP_093988707.1">
    <property type="nucleotide sequence ID" value="NZ_FYDD01000003.1"/>
</dbReference>
<organism evidence="2 3">
    <name type="scientific">Massiliimalia timonensis</name>
    <dbReference type="NCBI Taxonomy" id="1987501"/>
    <lineage>
        <taxon>Bacteria</taxon>
        <taxon>Bacillati</taxon>
        <taxon>Bacillota</taxon>
        <taxon>Clostridia</taxon>
        <taxon>Eubacteriales</taxon>
        <taxon>Oscillospiraceae</taxon>
        <taxon>Massiliimalia</taxon>
    </lineage>
</organism>
<dbReference type="SUPFAM" id="SSF55781">
    <property type="entry name" value="GAF domain-like"/>
    <property type="match status" value="1"/>
</dbReference>
<evidence type="ECO:0000259" key="1">
    <source>
        <dbReference type="SMART" id="SM00065"/>
    </source>
</evidence>
<gene>
    <name evidence="2" type="ORF">H8702_04145</name>
</gene>
<dbReference type="InterPro" id="IPR003018">
    <property type="entry name" value="GAF"/>
</dbReference>
<dbReference type="Proteomes" id="UP000632659">
    <property type="component" value="Unassembled WGS sequence"/>
</dbReference>
<evidence type="ECO:0000313" key="3">
    <source>
        <dbReference type="Proteomes" id="UP000632659"/>
    </source>
</evidence>
<dbReference type="InterPro" id="IPR029016">
    <property type="entry name" value="GAF-like_dom_sf"/>
</dbReference>
<reference evidence="2" key="1">
    <citation type="submission" date="2020-08" db="EMBL/GenBank/DDBJ databases">
        <title>Genome public.</title>
        <authorList>
            <person name="Liu C."/>
            <person name="Sun Q."/>
        </authorList>
    </citation>
    <scope>NUCLEOTIDE SEQUENCE</scope>
    <source>
        <strain evidence="2">NSJ-15</strain>
    </source>
</reference>
<dbReference type="Gene3D" id="3.30.450.40">
    <property type="match status" value="1"/>
</dbReference>
<feature type="domain" description="GAF" evidence="1">
    <location>
        <begin position="36"/>
        <end position="175"/>
    </location>
</feature>
<keyword evidence="3" id="KW-1185">Reference proteome</keyword>
<evidence type="ECO:0000313" key="2">
    <source>
        <dbReference type="EMBL" id="MBC8610317.1"/>
    </source>
</evidence>
<name>A0A8J6TYQ9_9FIRM</name>
<dbReference type="SMART" id="SM00065">
    <property type="entry name" value="GAF"/>
    <property type="match status" value="1"/>
</dbReference>
<dbReference type="OrthoDB" id="9804955at2"/>
<dbReference type="Pfam" id="PF01590">
    <property type="entry name" value="GAF"/>
    <property type="match status" value="1"/>
</dbReference>
<dbReference type="EMBL" id="JACRTL010000001">
    <property type="protein sequence ID" value="MBC8610317.1"/>
    <property type="molecule type" value="Genomic_DNA"/>
</dbReference>
<protein>
    <submittedName>
        <fullName evidence="2">GAF domain-containing protein</fullName>
    </submittedName>
</protein>
<dbReference type="AlphaFoldDB" id="A0A8J6TYQ9"/>